<sequence length="141" mass="14855">MYALSITVWQARKFANQEKTGQAKVLGAVVCVGGAMLLSFYHGSVVIIGGSSIHWKYADKIEKGNSGNTTHDNNFILGAFLLLASTMSWGAWLVIQAKMGLNYSAPCTSSALICLMASIECGILASTPVADAGLLLRGTTP</sequence>
<dbReference type="EMBL" id="CM037159">
    <property type="protein sequence ID" value="KAH7865153.1"/>
    <property type="molecule type" value="Genomic_DNA"/>
</dbReference>
<accession>A0ACB7ZGU8</accession>
<name>A0ACB7ZGU8_9ERIC</name>
<dbReference type="Proteomes" id="UP000828048">
    <property type="component" value="Chromosome 9"/>
</dbReference>
<proteinExistence type="predicted"/>
<reference evidence="1 2" key="1">
    <citation type="journal article" date="2021" name="Hortic Res">
        <title>High-quality reference genome and annotation aids understanding of berry development for evergreen blueberry (Vaccinium darrowii).</title>
        <authorList>
            <person name="Yu J."/>
            <person name="Hulse-Kemp A.M."/>
            <person name="Babiker E."/>
            <person name="Staton M."/>
        </authorList>
    </citation>
    <scope>NUCLEOTIDE SEQUENCE [LARGE SCALE GENOMIC DNA]</scope>
    <source>
        <strain evidence="2">cv. NJ 8807/NJ 8810</strain>
        <tissue evidence="1">Young leaf</tissue>
    </source>
</reference>
<organism evidence="1 2">
    <name type="scientific">Vaccinium darrowii</name>
    <dbReference type="NCBI Taxonomy" id="229202"/>
    <lineage>
        <taxon>Eukaryota</taxon>
        <taxon>Viridiplantae</taxon>
        <taxon>Streptophyta</taxon>
        <taxon>Embryophyta</taxon>
        <taxon>Tracheophyta</taxon>
        <taxon>Spermatophyta</taxon>
        <taxon>Magnoliopsida</taxon>
        <taxon>eudicotyledons</taxon>
        <taxon>Gunneridae</taxon>
        <taxon>Pentapetalae</taxon>
        <taxon>asterids</taxon>
        <taxon>Ericales</taxon>
        <taxon>Ericaceae</taxon>
        <taxon>Vaccinioideae</taxon>
        <taxon>Vaccinieae</taxon>
        <taxon>Vaccinium</taxon>
    </lineage>
</organism>
<keyword evidence="2" id="KW-1185">Reference proteome</keyword>
<protein>
    <submittedName>
        <fullName evidence="1">Uncharacterized protein</fullName>
    </submittedName>
</protein>
<evidence type="ECO:0000313" key="2">
    <source>
        <dbReference type="Proteomes" id="UP000828048"/>
    </source>
</evidence>
<evidence type="ECO:0000313" key="1">
    <source>
        <dbReference type="EMBL" id="KAH7865153.1"/>
    </source>
</evidence>
<gene>
    <name evidence="1" type="ORF">Vadar_002914</name>
</gene>
<comment type="caution">
    <text evidence="1">The sequence shown here is derived from an EMBL/GenBank/DDBJ whole genome shotgun (WGS) entry which is preliminary data.</text>
</comment>